<dbReference type="InterPro" id="IPR037401">
    <property type="entry name" value="SnoaL-like"/>
</dbReference>
<dbReference type="Proteomes" id="UP000681356">
    <property type="component" value="Unassembled WGS sequence"/>
</dbReference>
<dbReference type="AlphaFoldDB" id="A0A8J7WAS3"/>
<sequence>MTTRDEIQAVLNAYVAAYRAGDAKGCAAIFAEDAQLHSPYAPPAIGRAAIAALHVDWVQDGGNKTLTVEEAGASGDLAWCLARFAEGAETGDGTTLAVLERHGEDWLIRMCCLNEAPAG</sequence>
<evidence type="ECO:0000259" key="1">
    <source>
        <dbReference type="Pfam" id="PF12680"/>
    </source>
</evidence>
<dbReference type="RefSeq" id="WP_212535006.1">
    <property type="nucleotide sequence ID" value="NZ_JAGTUU010000001.1"/>
</dbReference>
<gene>
    <name evidence="2" type="ORF">KB874_02765</name>
</gene>
<evidence type="ECO:0000313" key="2">
    <source>
        <dbReference type="EMBL" id="MBS0123044.1"/>
    </source>
</evidence>
<dbReference type="Gene3D" id="3.10.450.50">
    <property type="match status" value="1"/>
</dbReference>
<dbReference type="InterPro" id="IPR032710">
    <property type="entry name" value="NTF2-like_dom_sf"/>
</dbReference>
<reference evidence="2" key="1">
    <citation type="submission" date="2021-04" db="EMBL/GenBank/DDBJ databases">
        <authorList>
            <person name="Yoon J."/>
        </authorList>
    </citation>
    <scope>NUCLEOTIDE SEQUENCE</scope>
    <source>
        <strain evidence="2">KMU-90</strain>
    </source>
</reference>
<dbReference type="SUPFAM" id="SSF54427">
    <property type="entry name" value="NTF2-like"/>
    <property type="match status" value="1"/>
</dbReference>
<evidence type="ECO:0000313" key="3">
    <source>
        <dbReference type="Proteomes" id="UP000681356"/>
    </source>
</evidence>
<dbReference type="EMBL" id="JAGTUU010000001">
    <property type="protein sequence ID" value="MBS0123044.1"/>
    <property type="molecule type" value="Genomic_DNA"/>
</dbReference>
<keyword evidence="3" id="KW-1185">Reference proteome</keyword>
<accession>A0A8J7WAS3</accession>
<dbReference type="Pfam" id="PF12680">
    <property type="entry name" value="SnoaL_2"/>
    <property type="match status" value="1"/>
</dbReference>
<organism evidence="2 3">
    <name type="scientific">Thetidibacter halocola</name>
    <dbReference type="NCBI Taxonomy" id="2827239"/>
    <lineage>
        <taxon>Bacteria</taxon>
        <taxon>Pseudomonadati</taxon>
        <taxon>Pseudomonadota</taxon>
        <taxon>Alphaproteobacteria</taxon>
        <taxon>Rhodobacterales</taxon>
        <taxon>Roseobacteraceae</taxon>
        <taxon>Thetidibacter</taxon>
    </lineage>
</organism>
<protein>
    <submittedName>
        <fullName evidence="2">Nuclear transport factor 2 family protein</fullName>
    </submittedName>
</protein>
<feature type="domain" description="SnoaL-like" evidence="1">
    <location>
        <begin position="12"/>
        <end position="98"/>
    </location>
</feature>
<name>A0A8J7WAS3_9RHOB</name>
<comment type="caution">
    <text evidence="2">The sequence shown here is derived from an EMBL/GenBank/DDBJ whole genome shotgun (WGS) entry which is preliminary data.</text>
</comment>
<proteinExistence type="predicted"/>